<feature type="domain" description="PTS EIIB type-1" evidence="13">
    <location>
        <begin position="416"/>
        <end position="498"/>
    </location>
</feature>
<evidence type="ECO:0000256" key="3">
    <source>
        <dbReference type="ARBA" id="ARBA00022475"/>
    </source>
</evidence>
<dbReference type="Proteomes" id="UP000645257">
    <property type="component" value="Unassembled WGS sequence"/>
</dbReference>
<feature type="transmembrane region" description="Helical" evidence="12">
    <location>
        <begin position="372"/>
        <end position="392"/>
    </location>
</feature>
<dbReference type="GO" id="GO:0008982">
    <property type="term" value="F:protein-N(PI)-phosphohistidine-sugar phosphotransferase activity"/>
    <property type="evidence" value="ECO:0007669"/>
    <property type="project" value="InterPro"/>
</dbReference>
<dbReference type="GO" id="GO:0015572">
    <property type="term" value="F:N-acetylglucosamine transmembrane transporter activity"/>
    <property type="evidence" value="ECO:0007669"/>
    <property type="project" value="InterPro"/>
</dbReference>
<dbReference type="PANTHER" id="PTHR30009">
    <property type="entry name" value="CYTOCHROME C-TYPE SYNTHESIS PROTEIN AND PTS TRANSMEMBRANE COMPONENT"/>
    <property type="match status" value="1"/>
</dbReference>
<reference evidence="15" key="1">
    <citation type="journal article" date="2014" name="Int. J. Syst. Evol. Microbiol.">
        <title>Complete genome sequence of Corynebacterium casei LMG S-19264T (=DSM 44701T), isolated from a smear-ripened cheese.</title>
        <authorList>
            <consortium name="US DOE Joint Genome Institute (JGI-PGF)"/>
            <person name="Walter F."/>
            <person name="Albersmeier A."/>
            <person name="Kalinowski J."/>
            <person name="Ruckert C."/>
        </authorList>
    </citation>
    <scope>NUCLEOTIDE SEQUENCE</scope>
    <source>
        <strain evidence="15">KCTC 32182</strain>
    </source>
</reference>
<gene>
    <name evidence="15" type="ORF">GCM10011289_15900</name>
</gene>
<keyword evidence="6" id="KW-0598">Phosphotransferase system</keyword>
<dbReference type="InterPro" id="IPR050429">
    <property type="entry name" value="PTS_Glucose_EIICBA"/>
</dbReference>
<dbReference type="EMBL" id="BMYX01000007">
    <property type="protein sequence ID" value="GGY13415.1"/>
    <property type="molecule type" value="Genomic_DNA"/>
</dbReference>
<feature type="transmembrane region" description="Helical" evidence="12">
    <location>
        <begin position="12"/>
        <end position="30"/>
    </location>
</feature>
<feature type="domain" description="PTS EIIB type-1" evidence="13">
    <location>
        <begin position="512"/>
        <end position="588"/>
    </location>
</feature>
<evidence type="ECO:0000259" key="13">
    <source>
        <dbReference type="PROSITE" id="PS51098"/>
    </source>
</evidence>
<keyword evidence="9 12" id="KW-1133">Transmembrane helix</keyword>
<dbReference type="GO" id="GO:0019866">
    <property type="term" value="C:organelle inner membrane"/>
    <property type="evidence" value="ECO:0007669"/>
    <property type="project" value="InterPro"/>
</dbReference>
<dbReference type="GO" id="GO:0009401">
    <property type="term" value="P:phosphoenolpyruvate-dependent sugar phosphotransferase system"/>
    <property type="evidence" value="ECO:0007669"/>
    <property type="project" value="UniProtKB-KW"/>
</dbReference>
<dbReference type="PANTHER" id="PTHR30009:SF4">
    <property type="entry name" value="PTS SYSTEM N-ACETYLGLUCOSAMINE-SPECIFIC EIICBA COMPONENT"/>
    <property type="match status" value="1"/>
</dbReference>
<dbReference type="CDD" id="cd00212">
    <property type="entry name" value="PTS_IIB_glc"/>
    <property type="match status" value="1"/>
</dbReference>
<dbReference type="InterPro" id="IPR036878">
    <property type="entry name" value="Glu_permease_IIB"/>
</dbReference>
<dbReference type="InterPro" id="IPR010974">
    <property type="entry name" value="PTS_IIBC_nag"/>
</dbReference>
<comment type="caution">
    <text evidence="15">The sequence shown here is derived from an EMBL/GenBank/DDBJ whole genome shotgun (WGS) entry which is preliminary data.</text>
</comment>
<accession>A0A918P1D1</accession>
<feature type="active site" description="Phosphocysteine intermediate; for EIIB activity" evidence="11">
    <location>
        <position position="438"/>
    </location>
</feature>
<protein>
    <submittedName>
        <fullName evidence="15">PTS N-acetylglucosamine transporter subunit IIABC</fullName>
    </submittedName>
</protein>
<comment type="subcellular location">
    <subcellularLocation>
        <location evidence="1">Cell membrane</location>
        <topology evidence="1">Multi-pass membrane protein</topology>
    </subcellularLocation>
</comment>
<dbReference type="Pfam" id="PF00367">
    <property type="entry name" value="PTS_EIIB"/>
    <property type="match status" value="2"/>
</dbReference>
<feature type="transmembrane region" description="Helical" evidence="12">
    <location>
        <begin position="318"/>
        <end position="342"/>
    </location>
</feature>
<evidence type="ECO:0000259" key="14">
    <source>
        <dbReference type="PROSITE" id="PS51103"/>
    </source>
</evidence>
<dbReference type="GO" id="GO:0090563">
    <property type="term" value="F:protein-phosphocysteine-sugar phosphotransferase activity"/>
    <property type="evidence" value="ECO:0007669"/>
    <property type="project" value="TreeGrafter"/>
</dbReference>
<feature type="transmembrane region" description="Helical" evidence="12">
    <location>
        <begin position="74"/>
        <end position="92"/>
    </location>
</feature>
<feature type="domain" description="PTS EIIC type-1" evidence="14">
    <location>
        <begin position="3"/>
        <end position="404"/>
    </location>
</feature>
<keyword evidence="3" id="KW-1003">Cell membrane</keyword>
<evidence type="ECO:0000313" key="16">
    <source>
        <dbReference type="Proteomes" id="UP000645257"/>
    </source>
</evidence>
<feature type="transmembrane region" description="Helical" evidence="12">
    <location>
        <begin position="198"/>
        <end position="216"/>
    </location>
</feature>
<dbReference type="PROSITE" id="PS51098">
    <property type="entry name" value="PTS_EIIB_TYPE_1"/>
    <property type="match status" value="2"/>
</dbReference>
<dbReference type="InterPro" id="IPR013013">
    <property type="entry name" value="PTS_EIIC_1"/>
</dbReference>
<evidence type="ECO:0000256" key="2">
    <source>
        <dbReference type="ARBA" id="ARBA00022448"/>
    </source>
</evidence>
<dbReference type="GO" id="GO:0005886">
    <property type="term" value="C:plasma membrane"/>
    <property type="evidence" value="ECO:0007669"/>
    <property type="project" value="UniProtKB-SubCell"/>
</dbReference>
<dbReference type="Pfam" id="PF02378">
    <property type="entry name" value="PTS_EIIC"/>
    <property type="match status" value="1"/>
</dbReference>
<dbReference type="NCBIfam" id="TIGR01998">
    <property type="entry name" value="PTS-II-BC-nag"/>
    <property type="match status" value="1"/>
</dbReference>
<dbReference type="PROSITE" id="PS51103">
    <property type="entry name" value="PTS_EIIC_TYPE_1"/>
    <property type="match status" value="1"/>
</dbReference>
<evidence type="ECO:0000256" key="6">
    <source>
        <dbReference type="ARBA" id="ARBA00022683"/>
    </source>
</evidence>
<dbReference type="AlphaFoldDB" id="A0A918P1D1"/>
<feature type="transmembrane region" description="Helical" evidence="12">
    <location>
        <begin position="128"/>
        <end position="148"/>
    </location>
</feature>
<sequence length="588" mass="62209">MNLSKFAGIQQLGRALMLPIAVLPIAGLLLRLGQEDLLNIAVMAQAGNAIFSNLALIFAIGVAVGFAKDNNGTAGLAGAIGYLVLTAVLKASPDWLLLMSTKLQGMQAEGPAEFLRWFVHLDGKGKPIAPDMSVLAGILSGVVAGLLYNRYKDVKLPSYLAFFGGKRFVPIVTGFTLLLAGIVLGFVWPPIQQVIDQIGHWLLDAGSLGLFVYGVLNRLLIVTGLHHILNSLVWFVFGSFTDPAGKVVAGDLWRFFAGDPTAGRFMAGFFPVMMFGLPAACLAMYRNARPENRKAVGGLLLSMALTAFLTGVTEPVEFAFMFLAPVLYGVHAVLTGLSLAIMHILHVRLGFTFSAGLFDYILSFGKGQNAELLLPVGAAYFVVYYVVFDVFIRRFNLMTIGREENVVAPVAEISGTDRAREYVLALGGAANLVSVDACTTRLRLVVGNDGAINEPALKALGSRGIIKPAKNVVQIVIGPEADSVADEIRTSLGGATSGAQPVQAATVAEAADIDRTGWFAALGGQSNVRSLEAVAHSRLRVEVNDASGIDEAALRKLGALAVQPFSSGLIHVVLGGDASPVVSALNKH</sequence>
<dbReference type="PROSITE" id="PS01035">
    <property type="entry name" value="PTS_EIIB_TYPE_1_CYS"/>
    <property type="match status" value="1"/>
</dbReference>
<evidence type="ECO:0000256" key="1">
    <source>
        <dbReference type="ARBA" id="ARBA00004651"/>
    </source>
</evidence>
<feature type="transmembrane region" description="Helical" evidence="12">
    <location>
        <begin position="50"/>
        <end position="67"/>
    </location>
</feature>
<keyword evidence="8" id="KW-0418">Kinase</keyword>
<dbReference type="InterPro" id="IPR018113">
    <property type="entry name" value="PTrfase_EIIB_Cys"/>
</dbReference>
<evidence type="ECO:0000256" key="12">
    <source>
        <dbReference type="SAM" id="Phobius"/>
    </source>
</evidence>
<feature type="transmembrane region" description="Helical" evidence="12">
    <location>
        <begin position="168"/>
        <end position="186"/>
    </location>
</feature>
<evidence type="ECO:0000256" key="4">
    <source>
        <dbReference type="ARBA" id="ARBA00022597"/>
    </source>
</evidence>
<organism evidence="15 16">
    <name type="scientific">Paludibacterium paludis</name>
    <dbReference type="NCBI Taxonomy" id="1225769"/>
    <lineage>
        <taxon>Bacteria</taxon>
        <taxon>Pseudomonadati</taxon>
        <taxon>Pseudomonadota</taxon>
        <taxon>Betaproteobacteria</taxon>
        <taxon>Neisseriales</taxon>
        <taxon>Chromobacteriaceae</taxon>
        <taxon>Paludibacterium</taxon>
    </lineage>
</organism>
<feature type="transmembrane region" description="Helical" evidence="12">
    <location>
        <begin position="265"/>
        <end position="283"/>
    </location>
</feature>
<evidence type="ECO:0000256" key="7">
    <source>
        <dbReference type="ARBA" id="ARBA00022692"/>
    </source>
</evidence>
<dbReference type="InterPro" id="IPR001996">
    <property type="entry name" value="PTS_IIB_1"/>
</dbReference>
<keyword evidence="4" id="KW-0762">Sugar transport</keyword>
<feature type="transmembrane region" description="Helical" evidence="12">
    <location>
        <begin position="228"/>
        <end position="245"/>
    </location>
</feature>
<keyword evidence="5" id="KW-0808">Transferase</keyword>
<keyword evidence="2" id="KW-0813">Transport</keyword>
<comment type="caution">
    <text evidence="11">Lacks conserved residue(s) required for the propagation of feature annotation.</text>
</comment>
<name>A0A918P1D1_9NEIS</name>
<evidence type="ECO:0000256" key="10">
    <source>
        <dbReference type="ARBA" id="ARBA00023136"/>
    </source>
</evidence>
<keyword evidence="16" id="KW-1185">Reference proteome</keyword>
<reference evidence="15" key="2">
    <citation type="submission" date="2020-09" db="EMBL/GenBank/DDBJ databases">
        <authorList>
            <person name="Sun Q."/>
            <person name="Kim S."/>
        </authorList>
    </citation>
    <scope>NUCLEOTIDE SEQUENCE</scope>
    <source>
        <strain evidence="15">KCTC 32182</strain>
    </source>
</reference>
<evidence type="ECO:0000313" key="15">
    <source>
        <dbReference type="EMBL" id="GGY13415.1"/>
    </source>
</evidence>
<evidence type="ECO:0000256" key="5">
    <source>
        <dbReference type="ARBA" id="ARBA00022679"/>
    </source>
</evidence>
<keyword evidence="10 12" id="KW-0472">Membrane</keyword>
<dbReference type="GO" id="GO:0015764">
    <property type="term" value="P:N-acetylglucosamine transport"/>
    <property type="evidence" value="ECO:0007669"/>
    <property type="project" value="TreeGrafter"/>
</dbReference>
<dbReference type="RefSeq" id="WP_189533057.1">
    <property type="nucleotide sequence ID" value="NZ_BMYX01000007.1"/>
</dbReference>
<feature type="transmembrane region" description="Helical" evidence="12">
    <location>
        <begin position="295"/>
        <end position="312"/>
    </location>
</feature>
<dbReference type="SUPFAM" id="SSF55604">
    <property type="entry name" value="Glucose permease domain IIB"/>
    <property type="match status" value="2"/>
</dbReference>
<evidence type="ECO:0000256" key="11">
    <source>
        <dbReference type="PROSITE-ProRule" id="PRU00421"/>
    </source>
</evidence>
<proteinExistence type="predicted"/>
<keyword evidence="7 12" id="KW-0812">Transmembrane</keyword>
<dbReference type="InterPro" id="IPR003352">
    <property type="entry name" value="PTS_EIIC"/>
</dbReference>
<evidence type="ECO:0000256" key="9">
    <source>
        <dbReference type="ARBA" id="ARBA00022989"/>
    </source>
</evidence>
<dbReference type="Gene3D" id="3.30.1360.60">
    <property type="entry name" value="Glucose permease domain IIB"/>
    <property type="match status" value="2"/>
</dbReference>
<dbReference type="GO" id="GO:0016301">
    <property type="term" value="F:kinase activity"/>
    <property type="evidence" value="ECO:0007669"/>
    <property type="project" value="UniProtKB-KW"/>
</dbReference>
<evidence type="ECO:0000256" key="8">
    <source>
        <dbReference type="ARBA" id="ARBA00022777"/>
    </source>
</evidence>